<dbReference type="AlphaFoldDB" id="A0A101ME42"/>
<feature type="region of interest" description="Disordered" evidence="1">
    <location>
        <begin position="106"/>
        <end position="129"/>
    </location>
</feature>
<proteinExistence type="predicted"/>
<comment type="caution">
    <text evidence="2">The sequence shown here is derived from an EMBL/GenBank/DDBJ whole genome shotgun (WGS) entry which is preliminary data.</text>
</comment>
<evidence type="ECO:0008006" key="4">
    <source>
        <dbReference type="Google" id="ProtNLM"/>
    </source>
</evidence>
<evidence type="ECO:0000313" key="2">
    <source>
        <dbReference type="EMBL" id="KUM58783.1"/>
    </source>
</evidence>
<reference evidence="2 3" key="1">
    <citation type="submission" date="2015-10" db="EMBL/GenBank/DDBJ databases">
        <title>Genome sequencing of Penicillium freii.</title>
        <authorList>
            <person name="Nguyen H.D."/>
            <person name="Visagie C.M."/>
            <person name="Seifert K.A."/>
        </authorList>
    </citation>
    <scope>NUCLEOTIDE SEQUENCE [LARGE SCALE GENOMIC DNA]</scope>
    <source>
        <strain evidence="2 3">DAOM 242723</strain>
    </source>
</reference>
<dbReference type="Proteomes" id="UP000055045">
    <property type="component" value="Unassembled WGS sequence"/>
</dbReference>
<evidence type="ECO:0000256" key="1">
    <source>
        <dbReference type="SAM" id="MobiDB-lite"/>
    </source>
</evidence>
<name>A0A101ME42_PENFR</name>
<gene>
    <name evidence="2" type="ORF">ACN42_g8374</name>
</gene>
<dbReference type="SUPFAM" id="SSF54768">
    <property type="entry name" value="dsRNA-binding domain-like"/>
    <property type="match status" value="1"/>
</dbReference>
<dbReference type="CDD" id="cd00048">
    <property type="entry name" value="DSRM_SF"/>
    <property type="match status" value="1"/>
</dbReference>
<accession>A0A101ME42</accession>
<keyword evidence="3" id="KW-1185">Reference proteome</keyword>
<organism evidence="2 3">
    <name type="scientific">Penicillium freii</name>
    <dbReference type="NCBI Taxonomy" id="48697"/>
    <lineage>
        <taxon>Eukaryota</taxon>
        <taxon>Fungi</taxon>
        <taxon>Dikarya</taxon>
        <taxon>Ascomycota</taxon>
        <taxon>Pezizomycotina</taxon>
        <taxon>Eurotiomycetes</taxon>
        <taxon>Eurotiomycetidae</taxon>
        <taxon>Eurotiales</taxon>
        <taxon>Aspergillaceae</taxon>
        <taxon>Penicillium</taxon>
    </lineage>
</organism>
<dbReference type="Gene3D" id="3.30.160.20">
    <property type="match status" value="1"/>
</dbReference>
<sequence length="175" mass="19301">MYYILYLTSLCRRRNWPEPIYNAHISNRGYTCTVRVNNREYRTDSICSNETLARESAAMRAYLICRNFSVNDGMYPAGHEHGGAVQGMRVAIGVGRKAAREDDVLSLGSASGSGTGSDGSQAATGSPAKQVTLGDHHISSYIFPNWVHMYRIMPGTQDLSLSVLVLTSCRFLITE</sequence>
<protein>
    <recommendedName>
        <fullName evidence="4">DRBM domain-containing protein</fullName>
    </recommendedName>
</protein>
<dbReference type="EMBL" id="LLXE01000261">
    <property type="protein sequence ID" value="KUM58783.1"/>
    <property type="molecule type" value="Genomic_DNA"/>
</dbReference>
<evidence type="ECO:0000313" key="3">
    <source>
        <dbReference type="Proteomes" id="UP000055045"/>
    </source>
</evidence>